<dbReference type="EMBL" id="KV722490">
    <property type="protein sequence ID" value="OCH87298.1"/>
    <property type="molecule type" value="Genomic_DNA"/>
</dbReference>
<dbReference type="InterPro" id="IPR032675">
    <property type="entry name" value="LRR_dom_sf"/>
</dbReference>
<evidence type="ECO:0000313" key="2">
    <source>
        <dbReference type="Proteomes" id="UP000250043"/>
    </source>
</evidence>
<organism evidence="1 2">
    <name type="scientific">Obba rivulosa</name>
    <dbReference type="NCBI Taxonomy" id="1052685"/>
    <lineage>
        <taxon>Eukaryota</taxon>
        <taxon>Fungi</taxon>
        <taxon>Dikarya</taxon>
        <taxon>Basidiomycota</taxon>
        <taxon>Agaricomycotina</taxon>
        <taxon>Agaricomycetes</taxon>
        <taxon>Polyporales</taxon>
        <taxon>Gelatoporiaceae</taxon>
        <taxon>Obba</taxon>
    </lineage>
</organism>
<dbReference type="AlphaFoldDB" id="A0A8E2DLW5"/>
<reference evidence="1 2" key="1">
    <citation type="submission" date="2016-07" db="EMBL/GenBank/DDBJ databases">
        <title>Draft genome of the white-rot fungus Obba rivulosa 3A-2.</title>
        <authorList>
            <consortium name="DOE Joint Genome Institute"/>
            <person name="Miettinen O."/>
            <person name="Riley R."/>
            <person name="Acob R."/>
            <person name="Barry K."/>
            <person name="Cullen D."/>
            <person name="De Vries R."/>
            <person name="Hainaut M."/>
            <person name="Hatakka A."/>
            <person name="Henrissat B."/>
            <person name="Hilden K."/>
            <person name="Kuo R."/>
            <person name="Labutti K."/>
            <person name="Lipzen A."/>
            <person name="Makela M.R."/>
            <person name="Sandor L."/>
            <person name="Spatafora J.W."/>
            <person name="Grigoriev I.V."/>
            <person name="Hibbett D.S."/>
        </authorList>
    </citation>
    <scope>NUCLEOTIDE SEQUENCE [LARGE SCALE GENOMIC DNA]</scope>
    <source>
        <strain evidence="1 2">3A-2</strain>
    </source>
</reference>
<evidence type="ECO:0000313" key="1">
    <source>
        <dbReference type="EMBL" id="OCH87298.1"/>
    </source>
</evidence>
<proteinExistence type="predicted"/>
<gene>
    <name evidence="1" type="ORF">OBBRIDRAFT_796323</name>
</gene>
<evidence type="ECO:0008006" key="3">
    <source>
        <dbReference type="Google" id="ProtNLM"/>
    </source>
</evidence>
<name>A0A8E2DLW5_9APHY</name>
<sequence>MTPLLPPELYDRILDFLHDDHTALAACSLICQAWLPTARYHRFHTTSITWPSCSSFRGILTASPDLGRFITTLEICNAHPSSRGWQGDRDTFTFFEHLPVVQDLKLARLTVQEPLHDALTEHFRSVKRLTLCRCKYAADTQAFLASFPLLEELSIDHVRYAWPESDGAASPLPLRVLRILELAGDSRSMLEWLLSTSGSKLDTLEFRIREPEDALQLNLILNSIGCSIKYLEVSISAWWDLDFTLAGLSLEPCTALRSFVLHFMSLQMCVRGNQSLIWAISLLGQLYSFHLETITLDIMVDNMLDLRALDSECAVRALSPARFVDLRAFDWEGLELILTQPQFERLREFEMDGEGDAQLLDVSIRERCSELHARQILHYKPVQLRDSLDI</sequence>
<accession>A0A8E2DLW5</accession>
<dbReference type="Gene3D" id="3.80.10.10">
    <property type="entry name" value="Ribonuclease Inhibitor"/>
    <property type="match status" value="1"/>
</dbReference>
<dbReference type="OrthoDB" id="2734547at2759"/>
<keyword evidence="2" id="KW-1185">Reference proteome</keyword>
<dbReference type="SUPFAM" id="SSF52047">
    <property type="entry name" value="RNI-like"/>
    <property type="match status" value="1"/>
</dbReference>
<dbReference type="Proteomes" id="UP000250043">
    <property type="component" value="Unassembled WGS sequence"/>
</dbReference>
<protein>
    <recommendedName>
        <fullName evidence="3">F-box domain-containing protein</fullName>
    </recommendedName>
</protein>